<feature type="region of interest" description="Disordered" evidence="1">
    <location>
        <begin position="96"/>
        <end position="278"/>
    </location>
</feature>
<evidence type="ECO:0000256" key="1">
    <source>
        <dbReference type="SAM" id="MobiDB-lite"/>
    </source>
</evidence>
<feature type="compositionally biased region" description="Basic and acidic residues" evidence="1">
    <location>
        <begin position="114"/>
        <end position="144"/>
    </location>
</feature>
<reference evidence="2" key="1">
    <citation type="submission" date="2020-02" db="EMBL/GenBank/DDBJ databases">
        <authorList>
            <person name="Meier V. D."/>
        </authorList>
    </citation>
    <scope>NUCLEOTIDE SEQUENCE</scope>
    <source>
        <strain evidence="2">AVDCRST_MAG15</strain>
    </source>
</reference>
<feature type="region of interest" description="Disordered" evidence="1">
    <location>
        <begin position="1"/>
        <end position="40"/>
    </location>
</feature>
<proteinExistence type="predicted"/>
<accession>A0A6J4NUT8</accession>
<dbReference type="AlphaFoldDB" id="A0A6J4NUT8"/>
<dbReference type="EMBL" id="CADCUU010000076">
    <property type="protein sequence ID" value="CAA9392340.1"/>
    <property type="molecule type" value="Genomic_DNA"/>
</dbReference>
<feature type="compositionally biased region" description="Basic and acidic residues" evidence="1">
    <location>
        <begin position="202"/>
        <end position="211"/>
    </location>
</feature>
<feature type="non-terminal residue" evidence="2">
    <location>
        <position position="278"/>
    </location>
</feature>
<gene>
    <name evidence="2" type="ORF">AVDCRST_MAG15-518</name>
</gene>
<organism evidence="2">
    <name type="scientific">uncultured Rubellimicrobium sp</name>
    <dbReference type="NCBI Taxonomy" id="543078"/>
    <lineage>
        <taxon>Bacteria</taxon>
        <taxon>Pseudomonadati</taxon>
        <taxon>Pseudomonadota</taxon>
        <taxon>Alphaproteobacteria</taxon>
        <taxon>Rhodobacterales</taxon>
        <taxon>Roseobacteraceae</taxon>
        <taxon>Rubellimicrobium</taxon>
        <taxon>environmental samples</taxon>
    </lineage>
</organism>
<sequence length="278" mass="30676">GGAHQSRAVHRGARRADRLYADRPVSRLGHPDQQREVPPRHLRLATGAAHAGKLGPRRLHHGDGEWRLLWLLPELAGRHGSLSGFRAPIRGHGGLRAVRIPVPRQPADGPLPRPGDHDPDPPRHRGDPPNDGGRRSREHSDRTHPGLHRAGPAARGLHPVGVHAQRLGRPQERGPHGRTVGIRDLLQVGAAARPSRHGDRRRLHDDPDLERPLVSPDPCPFGGDKDDHLGVAGLHRPVRHELERGPGGAEPRHRPRPRPLPHLLAAADPRDHRRSREM</sequence>
<name>A0A6J4NUT8_9RHOB</name>
<feature type="compositionally biased region" description="Basic and acidic residues" evidence="1">
    <location>
        <begin position="14"/>
        <end position="39"/>
    </location>
</feature>
<evidence type="ECO:0000313" key="2">
    <source>
        <dbReference type="EMBL" id="CAA9392340.1"/>
    </source>
</evidence>
<feature type="non-terminal residue" evidence="2">
    <location>
        <position position="1"/>
    </location>
</feature>
<feature type="compositionally biased region" description="Basic and acidic residues" evidence="1">
    <location>
        <begin position="268"/>
        <end position="278"/>
    </location>
</feature>
<protein>
    <submittedName>
        <fullName evidence="2">N-acetyl-D-glucosamine ABC transporter, permease protein 2</fullName>
    </submittedName>
</protein>